<keyword evidence="4 13" id="KW-0812">Transmembrane</keyword>
<evidence type="ECO:0000256" key="1">
    <source>
        <dbReference type="ARBA" id="ARBA00004167"/>
    </source>
</evidence>
<accession>A0AAW2TY76</accession>
<dbReference type="GO" id="GO:0016020">
    <property type="term" value="C:membrane"/>
    <property type="evidence" value="ECO:0007669"/>
    <property type="project" value="UniProtKB-SubCell"/>
</dbReference>
<keyword evidence="7 12" id="KW-0560">Oxidoreductase</keyword>
<dbReference type="GO" id="GO:0016705">
    <property type="term" value="F:oxidoreductase activity, acting on paired donors, with incorporation or reduction of molecular oxygen"/>
    <property type="evidence" value="ECO:0007669"/>
    <property type="project" value="InterPro"/>
</dbReference>
<evidence type="ECO:0000256" key="7">
    <source>
        <dbReference type="ARBA" id="ARBA00023002"/>
    </source>
</evidence>
<dbReference type="Gene3D" id="1.10.630.10">
    <property type="entry name" value="Cytochrome P450"/>
    <property type="match status" value="1"/>
</dbReference>
<dbReference type="InterPro" id="IPR001128">
    <property type="entry name" value="Cyt_P450"/>
</dbReference>
<feature type="binding site" description="axial binding residue" evidence="11">
    <location>
        <position position="517"/>
    </location>
    <ligand>
        <name>heme</name>
        <dbReference type="ChEBI" id="CHEBI:30413"/>
    </ligand>
    <ligandPart>
        <name>Fe</name>
        <dbReference type="ChEBI" id="CHEBI:18248"/>
    </ligandPart>
</feature>
<dbReference type="InterPro" id="IPR017972">
    <property type="entry name" value="Cyt_P450_CS"/>
</dbReference>
<comment type="caution">
    <text evidence="14">The sequence shown here is derived from an EMBL/GenBank/DDBJ whole genome shotgun (WGS) entry which is preliminary data.</text>
</comment>
<dbReference type="SUPFAM" id="SSF48264">
    <property type="entry name" value="Cytochrome P450"/>
    <property type="match status" value="1"/>
</dbReference>
<dbReference type="GO" id="GO:0004497">
    <property type="term" value="F:monooxygenase activity"/>
    <property type="evidence" value="ECO:0007669"/>
    <property type="project" value="UniProtKB-KW"/>
</dbReference>
<keyword evidence="10 13" id="KW-0472">Membrane</keyword>
<reference evidence="14" key="1">
    <citation type="submission" date="2020-06" db="EMBL/GenBank/DDBJ databases">
        <authorList>
            <person name="Li T."/>
            <person name="Hu X."/>
            <person name="Zhang T."/>
            <person name="Song X."/>
            <person name="Zhang H."/>
            <person name="Dai N."/>
            <person name="Sheng W."/>
            <person name="Hou X."/>
            <person name="Wei L."/>
        </authorList>
    </citation>
    <scope>NUCLEOTIDE SEQUENCE</scope>
    <source>
        <strain evidence="14">G02</strain>
        <tissue evidence="14">Leaf</tissue>
    </source>
</reference>
<name>A0AAW2TY76_SESRA</name>
<dbReference type="PRINTS" id="PR00385">
    <property type="entry name" value="P450"/>
</dbReference>
<keyword evidence="5 11" id="KW-0479">Metal-binding</keyword>
<evidence type="ECO:0000256" key="2">
    <source>
        <dbReference type="ARBA" id="ARBA00010617"/>
    </source>
</evidence>
<comment type="similarity">
    <text evidence="2 12">Belongs to the cytochrome P450 family.</text>
</comment>
<dbReference type="GO" id="GO:0005506">
    <property type="term" value="F:iron ion binding"/>
    <property type="evidence" value="ECO:0007669"/>
    <property type="project" value="InterPro"/>
</dbReference>
<evidence type="ECO:0000256" key="13">
    <source>
        <dbReference type="SAM" id="Phobius"/>
    </source>
</evidence>
<dbReference type="PANTHER" id="PTHR24282">
    <property type="entry name" value="CYTOCHROME P450 FAMILY MEMBER"/>
    <property type="match status" value="1"/>
</dbReference>
<dbReference type="EMBL" id="JACGWJ010000007">
    <property type="protein sequence ID" value="KAL0409252.1"/>
    <property type="molecule type" value="Genomic_DNA"/>
</dbReference>
<comment type="cofactor">
    <cofactor evidence="11">
        <name>heme</name>
        <dbReference type="ChEBI" id="CHEBI:30413"/>
    </cofactor>
</comment>
<evidence type="ECO:0000256" key="5">
    <source>
        <dbReference type="ARBA" id="ARBA00022723"/>
    </source>
</evidence>
<evidence type="ECO:0000256" key="9">
    <source>
        <dbReference type="ARBA" id="ARBA00023033"/>
    </source>
</evidence>
<evidence type="ECO:0000256" key="8">
    <source>
        <dbReference type="ARBA" id="ARBA00023004"/>
    </source>
</evidence>
<keyword evidence="8 11" id="KW-0408">Iron</keyword>
<dbReference type="InterPro" id="IPR002401">
    <property type="entry name" value="Cyt_P450_E_grp-I"/>
</dbReference>
<organism evidence="14">
    <name type="scientific">Sesamum radiatum</name>
    <name type="common">Black benniseed</name>
    <dbReference type="NCBI Taxonomy" id="300843"/>
    <lineage>
        <taxon>Eukaryota</taxon>
        <taxon>Viridiplantae</taxon>
        <taxon>Streptophyta</taxon>
        <taxon>Embryophyta</taxon>
        <taxon>Tracheophyta</taxon>
        <taxon>Spermatophyta</taxon>
        <taxon>Magnoliopsida</taxon>
        <taxon>eudicotyledons</taxon>
        <taxon>Gunneridae</taxon>
        <taxon>Pentapetalae</taxon>
        <taxon>asterids</taxon>
        <taxon>lamiids</taxon>
        <taxon>Lamiales</taxon>
        <taxon>Pedaliaceae</taxon>
        <taxon>Sesamum</taxon>
    </lineage>
</organism>
<evidence type="ECO:0000256" key="11">
    <source>
        <dbReference type="PIRSR" id="PIRSR602401-1"/>
    </source>
</evidence>
<protein>
    <submittedName>
        <fullName evidence="14">Cytochrome</fullName>
    </submittedName>
</protein>
<dbReference type="GO" id="GO:0020037">
    <property type="term" value="F:heme binding"/>
    <property type="evidence" value="ECO:0007669"/>
    <property type="project" value="InterPro"/>
</dbReference>
<gene>
    <name evidence="14" type="ORF">Sradi_1859600</name>
</gene>
<dbReference type="InterPro" id="IPR050665">
    <property type="entry name" value="Cytochrome_P450_Monooxygen"/>
</dbReference>
<dbReference type="Pfam" id="PF00067">
    <property type="entry name" value="p450"/>
    <property type="match status" value="1"/>
</dbReference>
<evidence type="ECO:0000256" key="10">
    <source>
        <dbReference type="ARBA" id="ARBA00023136"/>
    </source>
</evidence>
<evidence type="ECO:0000256" key="3">
    <source>
        <dbReference type="ARBA" id="ARBA00022617"/>
    </source>
</evidence>
<dbReference type="PROSITE" id="PS00086">
    <property type="entry name" value="CYTOCHROME_P450"/>
    <property type="match status" value="1"/>
</dbReference>
<reference evidence="14" key="2">
    <citation type="journal article" date="2024" name="Plant">
        <title>Genomic evolution and insights into agronomic trait innovations of Sesamum species.</title>
        <authorList>
            <person name="Miao H."/>
            <person name="Wang L."/>
            <person name="Qu L."/>
            <person name="Liu H."/>
            <person name="Sun Y."/>
            <person name="Le M."/>
            <person name="Wang Q."/>
            <person name="Wei S."/>
            <person name="Zheng Y."/>
            <person name="Lin W."/>
            <person name="Duan Y."/>
            <person name="Cao H."/>
            <person name="Xiong S."/>
            <person name="Wang X."/>
            <person name="Wei L."/>
            <person name="Li C."/>
            <person name="Ma Q."/>
            <person name="Ju M."/>
            <person name="Zhao R."/>
            <person name="Li G."/>
            <person name="Mu C."/>
            <person name="Tian Q."/>
            <person name="Mei H."/>
            <person name="Zhang T."/>
            <person name="Gao T."/>
            <person name="Zhang H."/>
        </authorList>
    </citation>
    <scope>NUCLEOTIDE SEQUENCE</scope>
    <source>
        <strain evidence="14">G02</strain>
    </source>
</reference>
<sequence>MHDSDIHTVHMKRVVVFKYPADFPSFPSLHHTPLSLLSHTEHTMDAPVIVGGEESLWRLIGFLLAAIVALAWAWRVVDWVWSSPRRKERILRQQGFKGNSYTLMRLMFGDIKENSMVYAEALGKAINIHDPAAPRVMPFVHKTLHKYGKKSYLWVGPRPRVLIMDPELMKTVMTKHNTYKKNFKVTNHIVQIIVTGLLGLEGKIWSKSRTTLNPVFQLEKLKKMIPAFQVSCDEILSEWKNLVLTKDEESCVLDVFPYLESLTSKVVSRTLFATDYSKDKNLYVVLKEMAYLANQTTRMADLPGAKYLPTETNRRVKQIMSEVRKRLTALIKERAKEISAGQNVEDNFFDVLLNSELAEARGIKNMNDLFGQVKLFYFAGYESTANLLVWTMILLGIHQDWQERARQEAFQVFGQRKPDYEGLSQLKVIPMILNEVLRLYPPVVELSRLVEEETRLGEYTIPADTLLMLPIVILHRDPEYWGEDANEFKPDRFAEGVLKATNGRPAFFPFGWGPRVCIGQNYSLMEAKLVLSNILRTFSFELSPTYTHAPYVVFTVQPQHGAPLILRSLK</sequence>
<comment type="subcellular location">
    <subcellularLocation>
        <location evidence="1">Membrane</location>
        <topology evidence="1">Single-pass membrane protein</topology>
    </subcellularLocation>
</comment>
<dbReference type="AlphaFoldDB" id="A0AAW2TY76"/>
<keyword evidence="9 12" id="KW-0503">Monooxygenase</keyword>
<proteinExistence type="inferred from homology"/>
<dbReference type="InterPro" id="IPR036396">
    <property type="entry name" value="Cyt_P450_sf"/>
</dbReference>
<feature type="transmembrane region" description="Helical" evidence="13">
    <location>
        <begin position="56"/>
        <end position="77"/>
    </location>
</feature>
<evidence type="ECO:0000256" key="12">
    <source>
        <dbReference type="RuleBase" id="RU000461"/>
    </source>
</evidence>
<keyword evidence="3 11" id="KW-0349">Heme</keyword>
<evidence type="ECO:0000256" key="4">
    <source>
        <dbReference type="ARBA" id="ARBA00022692"/>
    </source>
</evidence>
<dbReference type="PRINTS" id="PR00463">
    <property type="entry name" value="EP450I"/>
</dbReference>
<keyword evidence="6 13" id="KW-1133">Transmembrane helix</keyword>
<dbReference type="PANTHER" id="PTHR24282:SF273">
    <property type="entry name" value="CYTOCHROME P450 CYP72A219-LIKE"/>
    <property type="match status" value="1"/>
</dbReference>
<evidence type="ECO:0000313" key="14">
    <source>
        <dbReference type="EMBL" id="KAL0409252.1"/>
    </source>
</evidence>
<evidence type="ECO:0000256" key="6">
    <source>
        <dbReference type="ARBA" id="ARBA00022989"/>
    </source>
</evidence>